<accession>A0A0G2EF87</accession>
<gene>
    <name evidence="2" type="ORF">UCRPC4_g03815</name>
</gene>
<reference evidence="2 3" key="2">
    <citation type="submission" date="2015-05" db="EMBL/GenBank/DDBJ databases">
        <authorList>
            <person name="Morales-Cruz A."/>
            <person name="Amrine K.C."/>
            <person name="Cantu D."/>
        </authorList>
    </citation>
    <scope>NUCLEOTIDE SEQUENCE [LARGE SCALE GENOMIC DNA]</scope>
    <source>
        <strain evidence="2">UCRPC4</strain>
    </source>
</reference>
<evidence type="ECO:0000256" key="1">
    <source>
        <dbReference type="SAM" id="MobiDB-lite"/>
    </source>
</evidence>
<comment type="caution">
    <text evidence="2">The sequence shown here is derived from an EMBL/GenBank/DDBJ whole genome shotgun (WGS) entry which is preliminary data.</text>
</comment>
<dbReference type="EMBL" id="LCWF01000087">
    <property type="protein sequence ID" value="KKY21119.1"/>
    <property type="molecule type" value="Genomic_DNA"/>
</dbReference>
<feature type="compositionally biased region" description="Polar residues" evidence="1">
    <location>
        <begin position="331"/>
        <end position="365"/>
    </location>
</feature>
<proteinExistence type="predicted"/>
<protein>
    <submittedName>
        <fullName evidence="2">Uncharacterized protein</fullName>
    </submittedName>
</protein>
<evidence type="ECO:0000313" key="3">
    <source>
        <dbReference type="Proteomes" id="UP000053317"/>
    </source>
</evidence>
<reference evidence="2 3" key="1">
    <citation type="submission" date="2015-05" db="EMBL/GenBank/DDBJ databases">
        <title>Distinctive expansion of gene families associated with plant cell wall degradation and secondary metabolism in the genomes of grapevine trunk pathogens.</title>
        <authorList>
            <person name="Lawrence D.P."/>
            <person name="Travadon R."/>
            <person name="Rolshausen P.E."/>
            <person name="Baumgartner K."/>
        </authorList>
    </citation>
    <scope>NUCLEOTIDE SEQUENCE [LARGE SCALE GENOMIC DNA]</scope>
    <source>
        <strain evidence="2">UCRPC4</strain>
    </source>
</reference>
<organism evidence="2 3">
    <name type="scientific">Phaeomoniella chlamydospora</name>
    <name type="common">Phaeoacremonium chlamydosporum</name>
    <dbReference type="NCBI Taxonomy" id="158046"/>
    <lineage>
        <taxon>Eukaryota</taxon>
        <taxon>Fungi</taxon>
        <taxon>Dikarya</taxon>
        <taxon>Ascomycota</taxon>
        <taxon>Pezizomycotina</taxon>
        <taxon>Eurotiomycetes</taxon>
        <taxon>Chaetothyriomycetidae</taxon>
        <taxon>Phaeomoniellales</taxon>
        <taxon>Phaeomoniellaceae</taxon>
        <taxon>Phaeomoniella</taxon>
    </lineage>
</organism>
<dbReference type="OrthoDB" id="5311681at2759"/>
<keyword evidence="3" id="KW-1185">Reference proteome</keyword>
<dbReference type="AlphaFoldDB" id="A0A0G2EF87"/>
<evidence type="ECO:0000313" key="2">
    <source>
        <dbReference type="EMBL" id="KKY21119.1"/>
    </source>
</evidence>
<dbReference type="Proteomes" id="UP000053317">
    <property type="component" value="Unassembled WGS sequence"/>
</dbReference>
<feature type="region of interest" description="Disordered" evidence="1">
    <location>
        <begin position="331"/>
        <end position="366"/>
    </location>
</feature>
<name>A0A0G2EF87_PHACM</name>
<sequence>MIVSYLDDVADLARVCRTSRVLNYMTVPHLYNTITLTSYEDVRFRDDRPEGSGSASPFAMGLNALVTRNTAHLVRHLTLKGQWKEYDLEEYAKIGRVPDNAMMLNIAVRAALERCTGLESFTWDLNTKLLPSVYGGLVNLPRLKNLRIRFPSSRTPRPTTTVPAMPSLEHITITDIDPLCYQDDISMLLWAAKNIKRVTFHFSPRMREQNELSVHGEAYFKRFFGSKKTWKPKHVAIHNLLMQPHEPGGMDDWIDSEGIESITDIRGAQQGAATSSSFFRDTWKTPPPNFKPKIIRTDCIHSSFPMFLEKYRGLERFYLINEAPINLLAAPSTTHDPSSGTDGSPFSQMKTNMPSPTSTPTQRDPNSLLRDSYLNALINYHGASLVHLSLPSRWPLPLNMFSRLIRAAPNLTQLSVAVEPEAFAGLRLILPFLQKLRVIRLLIPTEYDKLRYGCSSSHSFKEMIEQDDEVHIKVIGRELVDEDGSHVCERLKYAILGWKIFELGPIREVDIPVGEVSDGCSVQTLVDQAPSVRTNGYMNLIVNSQNAEKDRLAHAQTTQVKIRAVKRIPVESVRDIEIIIMDTYDIVP</sequence>